<evidence type="ECO:0000313" key="5">
    <source>
        <dbReference type="Proteomes" id="UP001597120"/>
    </source>
</evidence>
<dbReference type="InterPro" id="IPR020583">
    <property type="entry name" value="Inositol_monoP_metal-BS"/>
</dbReference>
<keyword evidence="5" id="KW-1185">Reference proteome</keyword>
<dbReference type="Gene3D" id="3.40.190.80">
    <property type="match status" value="1"/>
</dbReference>
<dbReference type="PROSITE" id="PS00629">
    <property type="entry name" value="IMP_1"/>
    <property type="match status" value="1"/>
</dbReference>
<gene>
    <name evidence="4" type="ORF">ACFQ03_14910</name>
</gene>
<dbReference type="InterPro" id="IPR022337">
    <property type="entry name" value="Inositol_monophosphatase_SuhB"/>
</dbReference>
<name>A0ABW3DAA4_9BACL</name>
<dbReference type="PRINTS" id="PR00377">
    <property type="entry name" value="IMPHPHTASES"/>
</dbReference>
<keyword evidence="3" id="KW-0460">Magnesium</keyword>
<comment type="caution">
    <text evidence="4">The sequence shown here is derived from an EMBL/GenBank/DDBJ whole genome shotgun (WGS) entry which is preliminary data.</text>
</comment>
<dbReference type="RefSeq" id="WP_379289106.1">
    <property type="nucleotide sequence ID" value="NZ_JBHTIU010000047.1"/>
</dbReference>
<evidence type="ECO:0000256" key="2">
    <source>
        <dbReference type="ARBA" id="ARBA00022801"/>
    </source>
</evidence>
<sequence>MDHFQEVYARAKEWTREAGRNLRDSLGQQLHVDYKTSEADLVTEKDREIEQFFIDKIKNAYPHHRIIGEEGMSAEAESDPMDEIVWLIDPIDGTTSFVHQRENFAISVAVYENGQPKIGVIYDPIKDELFHALHGQGAYLNETKLKPLSDTPVKHSLIGINSLWLVPNDYCDHTKFHPLIQDLRGTRIIGSAALEMAAVACGRLNGFICLRLSPWDYAAGLVILKEVEAVTTSIDGSPVRMFEASSIFTGNRTLHEEILTNYLRAGAGL</sequence>
<evidence type="ECO:0000256" key="3">
    <source>
        <dbReference type="ARBA" id="ARBA00022842"/>
    </source>
</evidence>
<dbReference type="PRINTS" id="PR01959">
    <property type="entry name" value="SBIMPHPHTASE"/>
</dbReference>
<keyword evidence="2" id="KW-0378">Hydrolase</keyword>
<proteinExistence type="predicted"/>
<protein>
    <submittedName>
        <fullName evidence="4">Inositol monophosphatase family protein</fullName>
    </submittedName>
</protein>
<dbReference type="CDD" id="cd01637">
    <property type="entry name" value="IMPase_like"/>
    <property type="match status" value="1"/>
</dbReference>
<keyword evidence="1" id="KW-0479">Metal-binding</keyword>
<organism evidence="4 5">
    <name type="scientific">Paenibacillus residui</name>
    <dbReference type="NCBI Taxonomy" id="629724"/>
    <lineage>
        <taxon>Bacteria</taxon>
        <taxon>Bacillati</taxon>
        <taxon>Bacillota</taxon>
        <taxon>Bacilli</taxon>
        <taxon>Bacillales</taxon>
        <taxon>Paenibacillaceae</taxon>
        <taxon>Paenibacillus</taxon>
    </lineage>
</organism>
<dbReference type="Gene3D" id="3.30.540.10">
    <property type="entry name" value="Fructose-1,6-Bisphosphatase, subunit A, domain 1"/>
    <property type="match status" value="1"/>
</dbReference>
<dbReference type="Proteomes" id="UP001597120">
    <property type="component" value="Unassembled WGS sequence"/>
</dbReference>
<dbReference type="PANTHER" id="PTHR20854">
    <property type="entry name" value="INOSITOL MONOPHOSPHATASE"/>
    <property type="match status" value="1"/>
</dbReference>
<dbReference type="EMBL" id="JBHTIU010000047">
    <property type="protein sequence ID" value="MFD0870443.1"/>
    <property type="molecule type" value="Genomic_DNA"/>
</dbReference>
<dbReference type="SUPFAM" id="SSF56655">
    <property type="entry name" value="Carbohydrate phosphatase"/>
    <property type="match status" value="1"/>
</dbReference>
<dbReference type="PANTHER" id="PTHR20854:SF4">
    <property type="entry name" value="INOSITOL-1-MONOPHOSPHATASE-RELATED"/>
    <property type="match status" value="1"/>
</dbReference>
<reference evidence="5" key="1">
    <citation type="journal article" date="2019" name="Int. J. Syst. Evol. Microbiol.">
        <title>The Global Catalogue of Microorganisms (GCM) 10K type strain sequencing project: providing services to taxonomists for standard genome sequencing and annotation.</title>
        <authorList>
            <consortium name="The Broad Institute Genomics Platform"/>
            <consortium name="The Broad Institute Genome Sequencing Center for Infectious Disease"/>
            <person name="Wu L."/>
            <person name="Ma J."/>
        </authorList>
    </citation>
    <scope>NUCLEOTIDE SEQUENCE [LARGE SCALE GENOMIC DNA]</scope>
    <source>
        <strain evidence="5">CCUG 57263</strain>
    </source>
</reference>
<dbReference type="Pfam" id="PF00459">
    <property type="entry name" value="Inositol_P"/>
    <property type="match status" value="1"/>
</dbReference>
<dbReference type="InterPro" id="IPR000760">
    <property type="entry name" value="Inositol_monophosphatase-like"/>
</dbReference>
<evidence type="ECO:0000313" key="4">
    <source>
        <dbReference type="EMBL" id="MFD0870443.1"/>
    </source>
</evidence>
<evidence type="ECO:0000256" key="1">
    <source>
        <dbReference type="ARBA" id="ARBA00022723"/>
    </source>
</evidence>
<accession>A0ABW3DAA4</accession>